<accession>I0WAR8</accession>
<feature type="compositionally biased region" description="Polar residues" evidence="1">
    <location>
        <begin position="285"/>
        <end position="297"/>
    </location>
</feature>
<sequence length="356" mass="38606">MILRTLKAQGLTTDDVQLVELPSPQFLTALQSKQVDIAPLSEPTVTKYLNQYGPDGATALATDAVDALTVLWAPVEVLQDPAKAAAIKAFIPFWARGEVWAWENQDAWIQKYYVESEQVSAEDGKRIVDSVGQRPVYPANWDAAVEWTQDTVQLLSDAGYLSGFDADELFDRRFETIAADAVPAEYRGGVQPSSARPARASRRCSSCSPGSTTPPTARCGSTVSTPGHWTSRRSGSDSVSFRRSRTCSAPPSATPSPTGARTRPTRRSRPPAERSGPTRWCPGSPSATCSRSGSTGATCRPGNVSCWPSPAPNWWTPTSCCWTRPRHHWTWPRRTASGSQPRTCPGGAPPSSWRTG</sequence>
<dbReference type="Proteomes" id="UP000006447">
    <property type="component" value="Unassembled WGS sequence"/>
</dbReference>
<comment type="caution">
    <text evidence="2">The sequence shown here is derived from an EMBL/GenBank/DDBJ whole genome shotgun (WGS) entry which is preliminary data.</text>
</comment>
<dbReference type="Gene3D" id="3.40.190.10">
    <property type="entry name" value="Periplasmic binding protein-like II"/>
    <property type="match status" value="2"/>
</dbReference>
<proteinExistence type="predicted"/>
<dbReference type="SUPFAM" id="SSF53850">
    <property type="entry name" value="Periplasmic binding protein-like II"/>
    <property type="match status" value="1"/>
</dbReference>
<evidence type="ECO:0000256" key="1">
    <source>
        <dbReference type="SAM" id="MobiDB-lite"/>
    </source>
</evidence>
<feature type="compositionally biased region" description="Low complexity" evidence="1">
    <location>
        <begin position="192"/>
        <end position="217"/>
    </location>
</feature>
<evidence type="ECO:0000313" key="3">
    <source>
        <dbReference type="Proteomes" id="UP000006447"/>
    </source>
</evidence>
<dbReference type="AlphaFoldDB" id="I0WAR8"/>
<protein>
    <submittedName>
        <fullName evidence="2">ABC transporter substrate-binding protein</fullName>
    </submittedName>
</protein>
<gene>
    <name evidence="2" type="ORF">W59_35343</name>
</gene>
<feature type="region of interest" description="Disordered" evidence="1">
    <location>
        <begin position="187"/>
        <end position="297"/>
    </location>
</feature>
<name>I0WAR8_RHOOP</name>
<feature type="region of interest" description="Disordered" evidence="1">
    <location>
        <begin position="333"/>
        <end position="356"/>
    </location>
</feature>
<feature type="compositionally biased region" description="Polar residues" evidence="1">
    <location>
        <begin position="219"/>
        <end position="241"/>
    </location>
</feature>
<feature type="compositionally biased region" description="Low complexity" evidence="1">
    <location>
        <begin position="246"/>
        <end position="262"/>
    </location>
</feature>
<dbReference type="EMBL" id="AJJH01000171">
    <property type="protein sequence ID" value="EID73484.1"/>
    <property type="molecule type" value="Genomic_DNA"/>
</dbReference>
<organism evidence="2 3">
    <name type="scientific">Rhodococcus opacus RKJ300 = JCM 13270</name>
    <dbReference type="NCBI Taxonomy" id="1165867"/>
    <lineage>
        <taxon>Bacteria</taxon>
        <taxon>Bacillati</taxon>
        <taxon>Actinomycetota</taxon>
        <taxon>Actinomycetes</taxon>
        <taxon>Mycobacteriales</taxon>
        <taxon>Nocardiaceae</taxon>
        <taxon>Rhodococcus</taxon>
    </lineage>
</organism>
<reference evidence="2 3" key="1">
    <citation type="journal article" date="2012" name="J. Bacteriol.">
        <title>Draft genome sequence of the nitrophenol-degrading actinomycete Rhodococcus imtechensis RKJ300.</title>
        <authorList>
            <person name="Vikram S."/>
            <person name="Kumar S."/>
            <person name="Subramanian S."/>
            <person name="Raghava G.P."/>
        </authorList>
    </citation>
    <scope>NUCLEOTIDE SEQUENCE [LARGE SCALE GENOMIC DNA]</scope>
    <source>
        <strain evidence="2 3">RKJ300</strain>
    </source>
</reference>
<evidence type="ECO:0000313" key="2">
    <source>
        <dbReference type="EMBL" id="EID73484.1"/>
    </source>
</evidence>